<dbReference type="EMBL" id="QOVK01000001">
    <property type="protein sequence ID" value="RXG26251.1"/>
    <property type="molecule type" value="Genomic_DNA"/>
</dbReference>
<gene>
    <name evidence="2" type="ORF">DSM02_245</name>
</gene>
<protein>
    <submittedName>
        <fullName evidence="2">Uncharacterized protein</fullName>
    </submittedName>
</protein>
<keyword evidence="1" id="KW-1133">Transmembrane helix</keyword>
<name>A0A4Q0PIX5_9FLAO</name>
<proteinExistence type="predicted"/>
<keyword evidence="1" id="KW-0812">Transmembrane</keyword>
<evidence type="ECO:0000313" key="3">
    <source>
        <dbReference type="Proteomes" id="UP000289859"/>
    </source>
</evidence>
<feature type="transmembrane region" description="Helical" evidence="1">
    <location>
        <begin position="66"/>
        <end position="89"/>
    </location>
</feature>
<evidence type="ECO:0000313" key="2">
    <source>
        <dbReference type="EMBL" id="RXG26251.1"/>
    </source>
</evidence>
<sequence length="90" mass="10011">MQNEGINTAFSFVVKFRGSITYLTSADVATTGDNTFFYTFPIKGYLESSTEKELILQLAFHNVNSYFLSQLNGLTIPGFTFVLVIILAVI</sequence>
<evidence type="ECO:0000256" key="1">
    <source>
        <dbReference type="SAM" id="Phobius"/>
    </source>
</evidence>
<keyword evidence="1" id="KW-0472">Membrane</keyword>
<organism evidence="2 3">
    <name type="scientific">Leeuwenhoekiella polynyae</name>
    <dbReference type="NCBI Taxonomy" id="1550906"/>
    <lineage>
        <taxon>Bacteria</taxon>
        <taxon>Pseudomonadati</taxon>
        <taxon>Bacteroidota</taxon>
        <taxon>Flavobacteriia</taxon>
        <taxon>Flavobacteriales</taxon>
        <taxon>Flavobacteriaceae</taxon>
        <taxon>Leeuwenhoekiella</taxon>
    </lineage>
</organism>
<reference evidence="2 3" key="1">
    <citation type="submission" date="2018-07" db="EMBL/GenBank/DDBJ databases">
        <title>Leeuwenhoekiella genomics.</title>
        <authorList>
            <person name="Tahon G."/>
            <person name="Willems A."/>
        </authorList>
    </citation>
    <scope>NUCLEOTIDE SEQUENCE [LARGE SCALE GENOMIC DNA]</scope>
    <source>
        <strain evidence="2 3">LMG 29608</strain>
    </source>
</reference>
<accession>A0A4Q0PIX5</accession>
<keyword evidence="3" id="KW-1185">Reference proteome</keyword>
<dbReference type="Proteomes" id="UP000289859">
    <property type="component" value="Unassembled WGS sequence"/>
</dbReference>
<comment type="caution">
    <text evidence="2">The sequence shown here is derived from an EMBL/GenBank/DDBJ whole genome shotgun (WGS) entry which is preliminary data.</text>
</comment>
<dbReference type="AlphaFoldDB" id="A0A4Q0PIX5"/>